<reference evidence="4" key="1">
    <citation type="submission" date="2022-11" db="EMBL/GenBank/DDBJ databases">
        <title>Complete genome sequence of Methanogenium organophilum DSM 3596.</title>
        <authorList>
            <person name="Chen S.-C."/>
            <person name="Lai S.-J."/>
            <person name="You Y.-T."/>
        </authorList>
    </citation>
    <scope>NUCLEOTIDE SEQUENCE</scope>
    <source>
        <strain evidence="4">DSM 3596</strain>
    </source>
</reference>
<evidence type="ECO:0000313" key="5">
    <source>
        <dbReference type="Proteomes" id="UP001163096"/>
    </source>
</evidence>
<name>A0A9X9S2C8_METOG</name>
<evidence type="ECO:0000256" key="1">
    <source>
        <dbReference type="ARBA" id="ARBA00007118"/>
    </source>
</evidence>
<sequence>MNLGTTIIKGRRSIRNYKDEPVPLEVIEQAMECARLAPTARNGQPWLFGFTETKETLEKLGELASHGKFIAGAPICFAIFGLRDEKFYVEDCSAATQNLILGLWAYGVSSCWVAGDKMDYNEEVRKLMNVPPEYTLVSLIPAGYPAIGERMVPPQKKSFDDVTFKETFQD</sequence>
<evidence type="ECO:0000313" key="4">
    <source>
        <dbReference type="EMBL" id="WAI00574.1"/>
    </source>
</evidence>
<dbReference type="AlphaFoldDB" id="A0A9X9S2C8"/>
<dbReference type="InterPro" id="IPR000415">
    <property type="entry name" value="Nitroreductase-like"/>
</dbReference>
<dbReference type="EMBL" id="CP113361">
    <property type="protein sequence ID" value="WAI00574.1"/>
    <property type="molecule type" value="Genomic_DNA"/>
</dbReference>
<dbReference type="Pfam" id="PF00881">
    <property type="entry name" value="Nitroreductase"/>
    <property type="match status" value="2"/>
</dbReference>
<dbReference type="GeneID" id="76835247"/>
<evidence type="ECO:0000256" key="2">
    <source>
        <dbReference type="ARBA" id="ARBA00023002"/>
    </source>
</evidence>
<dbReference type="Proteomes" id="UP001163096">
    <property type="component" value="Chromosome"/>
</dbReference>
<feature type="domain" description="Nitroreductase" evidence="3">
    <location>
        <begin position="8"/>
        <end position="65"/>
    </location>
</feature>
<organism evidence="4 5">
    <name type="scientific">Methanogenium organophilum</name>
    <dbReference type="NCBI Taxonomy" id="2199"/>
    <lineage>
        <taxon>Archaea</taxon>
        <taxon>Methanobacteriati</taxon>
        <taxon>Methanobacteriota</taxon>
        <taxon>Stenosarchaea group</taxon>
        <taxon>Methanomicrobia</taxon>
        <taxon>Methanomicrobiales</taxon>
        <taxon>Methanomicrobiaceae</taxon>
        <taxon>Methanogenium</taxon>
    </lineage>
</organism>
<dbReference type="CDD" id="cd02062">
    <property type="entry name" value="Nitro_FMN_reductase"/>
    <property type="match status" value="1"/>
</dbReference>
<dbReference type="PANTHER" id="PTHR43673:SF10">
    <property type="entry name" value="NADH DEHYDROGENASE_NAD(P)H NITROREDUCTASE XCC3605-RELATED"/>
    <property type="match status" value="1"/>
</dbReference>
<dbReference type="Gene3D" id="3.40.109.10">
    <property type="entry name" value="NADH Oxidase"/>
    <property type="match status" value="1"/>
</dbReference>
<dbReference type="SUPFAM" id="SSF55469">
    <property type="entry name" value="FMN-dependent nitroreductase-like"/>
    <property type="match status" value="1"/>
</dbReference>
<protein>
    <submittedName>
        <fullName evidence="4">Nitroreductase family protein</fullName>
    </submittedName>
</protein>
<keyword evidence="5" id="KW-1185">Reference proteome</keyword>
<dbReference type="PANTHER" id="PTHR43673">
    <property type="entry name" value="NAD(P)H NITROREDUCTASE YDGI-RELATED"/>
    <property type="match status" value="1"/>
</dbReference>
<keyword evidence="2" id="KW-0560">Oxidoreductase</keyword>
<evidence type="ECO:0000259" key="3">
    <source>
        <dbReference type="Pfam" id="PF00881"/>
    </source>
</evidence>
<gene>
    <name evidence="4" type="ORF">OU421_09055</name>
</gene>
<comment type="similarity">
    <text evidence="1">Belongs to the nitroreductase family.</text>
</comment>
<dbReference type="RefSeq" id="WP_268185777.1">
    <property type="nucleotide sequence ID" value="NZ_CP113361.1"/>
</dbReference>
<accession>A0A9X9S2C8</accession>
<feature type="domain" description="Nitroreductase" evidence="3">
    <location>
        <begin position="68"/>
        <end position="144"/>
    </location>
</feature>
<dbReference type="GO" id="GO:0016491">
    <property type="term" value="F:oxidoreductase activity"/>
    <property type="evidence" value="ECO:0007669"/>
    <property type="project" value="UniProtKB-KW"/>
</dbReference>
<proteinExistence type="inferred from homology"/>
<dbReference type="KEGG" id="mou:OU421_09055"/>
<dbReference type="InterPro" id="IPR029479">
    <property type="entry name" value="Nitroreductase"/>
</dbReference>